<evidence type="ECO:0000259" key="9">
    <source>
        <dbReference type="Pfam" id="PF00263"/>
    </source>
</evidence>
<name>A0AAX4HQQ4_9BACT</name>
<comment type="subcellular location">
    <subcellularLocation>
        <location evidence="7">Cell outer membrane</location>
    </subcellularLocation>
    <subcellularLocation>
        <location evidence="1">Membrane</location>
    </subcellularLocation>
</comment>
<dbReference type="Gene3D" id="3.30.1370.130">
    <property type="match status" value="1"/>
</dbReference>
<feature type="chain" id="PRO_5043691000" evidence="8">
    <location>
        <begin position="21"/>
        <end position="600"/>
    </location>
</feature>
<keyword evidence="4" id="KW-0472">Membrane</keyword>
<dbReference type="PANTHER" id="PTHR30604:SF1">
    <property type="entry name" value="DNA UTILIZATION PROTEIN HOFQ"/>
    <property type="match status" value="1"/>
</dbReference>
<keyword evidence="2 7" id="KW-0813">Transport</keyword>
<dbReference type="Proteomes" id="UP001324634">
    <property type="component" value="Chromosome"/>
</dbReference>
<dbReference type="GO" id="GO:0009279">
    <property type="term" value="C:cell outer membrane"/>
    <property type="evidence" value="ECO:0007669"/>
    <property type="project" value="UniProtKB-SubCell"/>
</dbReference>
<evidence type="ECO:0000259" key="10">
    <source>
        <dbReference type="Pfam" id="PF03958"/>
    </source>
</evidence>
<evidence type="ECO:0000256" key="4">
    <source>
        <dbReference type="ARBA" id="ARBA00023136"/>
    </source>
</evidence>
<dbReference type="EMBL" id="CP139487">
    <property type="protein sequence ID" value="WPU65540.1"/>
    <property type="molecule type" value="Genomic_DNA"/>
</dbReference>
<organism evidence="11 12">
    <name type="scientific">Peredibacter starrii</name>
    <dbReference type="NCBI Taxonomy" id="28202"/>
    <lineage>
        <taxon>Bacteria</taxon>
        <taxon>Pseudomonadati</taxon>
        <taxon>Bdellovibrionota</taxon>
        <taxon>Bacteriovoracia</taxon>
        <taxon>Bacteriovoracales</taxon>
        <taxon>Bacteriovoracaceae</taxon>
        <taxon>Peredibacter</taxon>
    </lineage>
</organism>
<feature type="signal peptide" evidence="8">
    <location>
        <begin position="1"/>
        <end position="20"/>
    </location>
</feature>
<evidence type="ECO:0000256" key="5">
    <source>
        <dbReference type="ARBA" id="ARBA00023237"/>
    </source>
</evidence>
<dbReference type="RefSeq" id="WP_321396206.1">
    <property type="nucleotide sequence ID" value="NZ_CP139487.1"/>
</dbReference>
<dbReference type="Pfam" id="PF00263">
    <property type="entry name" value="Secretin"/>
    <property type="match status" value="1"/>
</dbReference>
<feature type="domain" description="NolW-like" evidence="10">
    <location>
        <begin position="280"/>
        <end position="342"/>
    </location>
</feature>
<dbReference type="PRINTS" id="PR00811">
    <property type="entry name" value="BCTERIALGSPD"/>
</dbReference>
<gene>
    <name evidence="11" type="primary">pilQ</name>
    <name evidence="11" type="ORF">SOO65_02145</name>
</gene>
<accession>A0AAX4HQQ4</accession>
<dbReference type="KEGG" id="psti:SOO65_02145"/>
<evidence type="ECO:0000256" key="3">
    <source>
        <dbReference type="ARBA" id="ARBA00022729"/>
    </source>
</evidence>
<dbReference type="AlphaFoldDB" id="A0AAX4HQQ4"/>
<proteinExistence type="inferred from homology"/>
<dbReference type="InterPro" id="IPR038591">
    <property type="entry name" value="NolW-like_sf"/>
</dbReference>
<reference evidence="11 12" key="1">
    <citation type="submission" date="2023-11" db="EMBL/GenBank/DDBJ databases">
        <title>Peredibacter starrii A3.12.</title>
        <authorList>
            <person name="Mitchell R.J."/>
        </authorList>
    </citation>
    <scope>NUCLEOTIDE SEQUENCE [LARGE SCALE GENOMIC DNA]</scope>
    <source>
        <strain evidence="11 12">A3.12</strain>
    </source>
</reference>
<evidence type="ECO:0000313" key="12">
    <source>
        <dbReference type="Proteomes" id="UP001324634"/>
    </source>
</evidence>
<evidence type="ECO:0000256" key="1">
    <source>
        <dbReference type="ARBA" id="ARBA00004370"/>
    </source>
</evidence>
<dbReference type="Pfam" id="PF03958">
    <property type="entry name" value="Secretin_N"/>
    <property type="match status" value="1"/>
</dbReference>
<keyword evidence="5" id="KW-0998">Cell outer membrane</keyword>
<evidence type="ECO:0000256" key="8">
    <source>
        <dbReference type="SAM" id="SignalP"/>
    </source>
</evidence>
<comment type="similarity">
    <text evidence="6">Belongs to the bacterial secretin family.</text>
</comment>
<evidence type="ECO:0000313" key="11">
    <source>
        <dbReference type="EMBL" id="WPU65540.1"/>
    </source>
</evidence>
<evidence type="ECO:0000256" key="7">
    <source>
        <dbReference type="RuleBase" id="RU004004"/>
    </source>
</evidence>
<dbReference type="InterPro" id="IPR013355">
    <property type="entry name" value="Pilus_4_PilQ"/>
</dbReference>
<evidence type="ECO:0000256" key="6">
    <source>
        <dbReference type="RuleBase" id="RU004003"/>
    </source>
</evidence>
<dbReference type="GO" id="GO:0009306">
    <property type="term" value="P:protein secretion"/>
    <property type="evidence" value="ECO:0007669"/>
    <property type="project" value="InterPro"/>
</dbReference>
<keyword evidence="3 8" id="KW-0732">Signal</keyword>
<sequence>MKKGFFLITLILGISYNVSAQEIKNVNFVQEGEVSKLIIETDKENVFAERFHVTEDKQIILDLKNVKVSPKLLRGIDTSEFPGSTVYISGYKKPGTANDVRFAVQLRDNVRSILEPSGNKIVLNIENRFGVFSKGKIKTNDKAAQSDLVEDVVGLNVPKSNSIEDILHNLTLSGPKKYIGKRISINVRDIPVPDILNMIADTSGFNIIIDQEVAKLPNLTLTLTNVPWDQALDTVISLSKLVAQKNANILIVKTLASATKEKEEEMKLADLKDNLAPLVTRVFLINYATLVDIEKIVKDYITKNVGTIQLDERTNSLIVMDTIDAIERIKKIIETLDTQTPQIMIEAKIVEAVESYSKRIGLTKGISFGYDPVGAIQAPVGPGFSFSSAPNVTTPTALGMTIGIYKRLLNLDLNLQLMESESKGRIISTPKVVTQNKKAATITSSEQTSFRVQQPATGNQPALATFQNITADLNLTVTPQVTNDGAVNMQIALNKSAFGTRPTVDAPPNITRRNITTNVLVDNGSTVVIGGLYQTTTLETRSGIPYLRDLPLVGWLFSTPYAPDTSKNELIIFMTPRIMNQDEAGMVDRQAKSGVNSTEL</sequence>
<dbReference type="InterPro" id="IPR051808">
    <property type="entry name" value="Type_IV_pilus_biogenesis"/>
</dbReference>
<keyword evidence="12" id="KW-1185">Reference proteome</keyword>
<dbReference type="NCBIfam" id="TIGR02515">
    <property type="entry name" value="IV_pilus_PilQ"/>
    <property type="match status" value="1"/>
</dbReference>
<feature type="domain" description="Type II/III secretion system secretin-like" evidence="9">
    <location>
        <begin position="418"/>
        <end position="579"/>
    </location>
</feature>
<dbReference type="PANTHER" id="PTHR30604">
    <property type="entry name" value="PROTEIN TRANSPORT PROTEIN HOFQ"/>
    <property type="match status" value="1"/>
</dbReference>
<dbReference type="Gene3D" id="3.30.1370.120">
    <property type="match status" value="1"/>
</dbReference>
<dbReference type="InterPro" id="IPR004846">
    <property type="entry name" value="T2SS/T3SS_dom"/>
</dbReference>
<dbReference type="InterPro" id="IPR001775">
    <property type="entry name" value="GspD/PilQ"/>
</dbReference>
<protein>
    <submittedName>
        <fullName evidence="11">Type IV pilus secretin PilQ</fullName>
    </submittedName>
</protein>
<dbReference type="InterPro" id="IPR005644">
    <property type="entry name" value="NolW-like"/>
</dbReference>
<evidence type="ECO:0000256" key="2">
    <source>
        <dbReference type="ARBA" id="ARBA00022448"/>
    </source>
</evidence>